<dbReference type="EMBL" id="CP097206">
    <property type="protein sequence ID" value="UQV27394.1"/>
    <property type="molecule type" value="Genomic_DNA"/>
</dbReference>
<evidence type="ECO:0000256" key="1">
    <source>
        <dbReference type="SAM" id="Coils"/>
    </source>
</evidence>
<accession>A0AAX3BA23</accession>
<keyword evidence="3" id="KW-1185">Reference proteome</keyword>
<dbReference type="Gene3D" id="1.20.5.1160">
    <property type="entry name" value="Vasodilator-stimulated phosphoprotein"/>
    <property type="match status" value="1"/>
</dbReference>
<dbReference type="KEGG" id="pphy:H7686_0001050"/>
<proteinExistence type="predicted"/>
<sequence length="152" mass="18023">MNFKFTKIQIKKNNMIFLFIICLALIFINNRKSYIVYAGSNYSVVKRTESSEILFDCLETKIEILKDKIDQCSKKKNELLKEIDTVNKELLLLNLRIKNKSNFNVSKSFLKYQISCLKAKKNNLKTNLYELSLEQIELELKLRKKLDFLKKK</sequence>
<dbReference type="AlphaFoldDB" id="A0AAX3BA23"/>
<evidence type="ECO:0000313" key="2">
    <source>
        <dbReference type="EMBL" id="UQV27394.1"/>
    </source>
</evidence>
<name>A0AAX3BA23_9MOLU</name>
<protein>
    <submittedName>
        <fullName evidence="2">Effector protein</fullName>
    </submittedName>
</protein>
<feature type="coiled-coil region" evidence="1">
    <location>
        <begin position="55"/>
        <end position="96"/>
    </location>
</feature>
<gene>
    <name evidence="2" type="ORF">H7686_0001050</name>
</gene>
<reference evidence="2 3" key="1">
    <citation type="submission" date="2022-05" db="EMBL/GenBank/DDBJ databases">
        <title>'Parthenium hysterophorus' phyllody phytoplasma strain PR34.</title>
        <authorList>
            <person name="Kirdat K."/>
            <person name="Tiwarekar B."/>
            <person name="Yadav A."/>
        </authorList>
    </citation>
    <scope>NUCLEOTIDE SEQUENCE [LARGE SCALE GENOMIC DNA]</scope>
    <source>
        <strain evidence="2 3">PR34</strain>
    </source>
</reference>
<dbReference type="Proteomes" id="UP000769022">
    <property type="component" value="Chromosome"/>
</dbReference>
<organism evidence="2 3">
    <name type="scientific">Candidatus Phytoplasma asiaticum</name>
    <dbReference type="NCBI Taxonomy" id="2763338"/>
    <lineage>
        <taxon>Bacteria</taxon>
        <taxon>Bacillati</taxon>
        <taxon>Mycoplasmatota</taxon>
        <taxon>Mollicutes</taxon>
        <taxon>Acholeplasmatales</taxon>
        <taxon>Acholeplasmataceae</taxon>
        <taxon>Candidatus Phytoplasma</taxon>
        <taxon>16SrII (Peanut WB group)</taxon>
    </lineage>
</organism>
<evidence type="ECO:0000313" key="3">
    <source>
        <dbReference type="Proteomes" id="UP000769022"/>
    </source>
</evidence>
<keyword evidence="1" id="KW-0175">Coiled coil</keyword>